<comment type="caution">
    <text evidence="2">The sequence shown here is derived from an EMBL/GenBank/DDBJ whole genome shotgun (WGS) entry which is preliminary data.</text>
</comment>
<name>A0ABV8DLE5_9NOCA</name>
<evidence type="ECO:0000313" key="2">
    <source>
        <dbReference type="EMBL" id="MFC3960411.1"/>
    </source>
</evidence>
<dbReference type="EMBL" id="JBHSAX010000002">
    <property type="protein sequence ID" value="MFC3960411.1"/>
    <property type="molecule type" value="Genomic_DNA"/>
</dbReference>
<keyword evidence="3" id="KW-1185">Reference proteome</keyword>
<organism evidence="2 3">
    <name type="scientific">Nocardia jiangsuensis</name>
    <dbReference type="NCBI Taxonomy" id="1691563"/>
    <lineage>
        <taxon>Bacteria</taxon>
        <taxon>Bacillati</taxon>
        <taxon>Actinomycetota</taxon>
        <taxon>Actinomycetes</taxon>
        <taxon>Mycobacteriales</taxon>
        <taxon>Nocardiaceae</taxon>
        <taxon>Nocardia</taxon>
    </lineage>
</organism>
<evidence type="ECO:0000313" key="3">
    <source>
        <dbReference type="Proteomes" id="UP001595696"/>
    </source>
</evidence>
<evidence type="ECO:0000259" key="1">
    <source>
        <dbReference type="PROSITE" id="PS50943"/>
    </source>
</evidence>
<dbReference type="Gene3D" id="1.10.260.40">
    <property type="entry name" value="lambda repressor-like DNA-binding domains"/>
    <property type="match status" value="1"/>
</dbReference>
<gene>
    <name evidence="2" type="ORF">ACFO0B_00235</name>
</gene>
<dbReference type="SMART" id="SM00530">
    <property type="entry name" value="HTH_XRE"/>
    <property type="match status" value="1"/>
</dbReference>
<sequence>MRSVGLSAPIPPEFYERVNIRKALENYDFGSVFTAVRGRTGLSQTRLGILVDLSQSRISAIERGERRLGHVRVVARVASRLGIPPHLLGFPGRENGSLAAREVNWVDRRDFLMLVTAALAQVHQIRALENAECSEKVRTRYWVAAAELAATAAWLAYDLEDHGTARRLWAYALDATRKGEDHPRSTDLAVSILLDMTHQSLHLWRSEVPGDRRRQEALSFAQLASATSSNRKHPVSSMTSGYISAVTAWCWAALGQGEPMRRAIATAQDHSGAADNIPPWASLVTPAELTAQRGHSYYLLSLTEPAAASTAVEQLAEAIDGHVIEHARSRAVALPTLAGAYLQAGDYDSAAKATTDAINAVTSTSSARCYTRLRDLDRIAARHDREPVVAELRRQIRVAAPATV</sequence>
<dbReference type="SUPFAM" id="SSF47413">
    <property type="entry name" value="lambda repressor-like DNA-binding domains"/>
    <property type="match status" value="1"/>
</dbReference>
<dbReference type="InterPro" id="IPR010982">
    <property type="entry name" value="Lambda_DNA-bd_dom_sf"/>
</dbReference>
<reference evidence="3" key="1">
    <citation type="journal article" date="2019" name="Int. J. Syst. Evol. Microbiol.">
        <title>The Global Catalogue of Microorganisms (GCM) 10K type strain sequencing project: providing services to taxonomists for standard genome sequencing and annotation.</title>
        <authorList>
            <consortium name="The Broad Institute Genomics Platform"/>
            <consortium name="The Broad Institute Genome Sequencing Center for Infectious Disease"/>
            <person name="Wu L."/>
            <person name="Ma J."/>
        </authorList>
    </citation>
    <scope>NUCLEOTIDE SEQUENCE [LARGE SCALE GENOMIC DNA]</scope>
    <source>
        <strain evidence="3">CGMCC 4.7330</strain>
    </source>
</reference>
<proteinExistence type="predicted"/>
<dbReference type="CDD" id="cd00093">
    <property type="entry name" value="HTH_XRE"/>
    <property type="match status" value="1"/>
</dbReference>
<protein>
    <submittedName>
        <fullName evidence="2">Helix-turn-helix domain-containing protein</fullName>
    </submittedName>
</protein>
<dbReference type="Proteomes" id="UP001595696">
    <property type="component" value="Unassembled WGS sequence"/>
</dbReference>
<accession>A0ABV8DLE5</accession>
<feature type="domain" description="HTH cro/C1-type" evidence="1">
    <location>
        <begin position="41"/>
        <end position="88"/>
    </location>
</feature>
<dbReference type="InterPro" id="IPR001387">
    <property type="entry name" value="Cro/C1-type_HTH"/>
</dbReference>
<dbReference type="RefSeq" id="WP_378610195.1">
    <property type="nucleotide sequence ID" value="NZ_JBHSAX010000002.1"/>
</dbReference>
<dbReference type="Pfam" id="PF13560">
    <property type="entry name" value="HTH_31"/>
    <property type="match status" value="1"/>
</dbReference>
<dbReference type="PROSITE" id="PS50943">
    <property type="entry name" value="HTH_CROC1"/>
    <property type="match status" value="1"/>
</dbReference>